<accession>A0A168RK31</accession>
<keyword evidence="1" id="KW-1133">Transmembrane helix</keyword>
<reference evidence="2 3" key="1">
    <citation type="submission" date="2016-03" db="EMBL/GenBank/DDBJ databases">
        <title>Genome sequence of Mycoplasma gallinarum strain Mgn_IPT.</title>
        <authorList>
            <person name="Yacoub E."/>
            <person name="Sirand-Pugnet P."/>
            <person name="Barre A."/>
            <person name="Maurier F."/>
            <person name="Blanchard A."/>
            <person name="Ben Abdelmoumen B.M."/>
        </authorList>
    </citation>
    <scope>NUCLEOTIDE SEQUENCE [LARGE SCALE GENOMIC DNA]</scope>
    <source>
        <strain evidence="2 3">Mgn_IPT</strain>
    </source>
</reference>
<dbReference type="EMBL" id="LVLH01000020">
    <property type="protein sequence ID" value="OAB49057.1"/>
    <property type="molecule type" value="Genomic_DNA"/>
</dbReference>
<dbReference type="STRING" id="29557.MGALLINA_00920"/>
<evidence type="ECO:0000313" key="3">
    <source>
        <dbReference type="Proteomes" id="UP000076983"/>
    </source>
</evidence>
<protein>
    <submittedName>
        <fullName evidence="2">Substrate-specific component PanT of predicted pantothenate ECF transporter</fullName>
    </submittedName>
</protein>
<comment type="caution">
    <text evidence="2">The sequence shown here is derived from an EMBL/GenBank/DDBJ whole genome shotgun (WGS) entry which is preliminary data.</text>
</comment>
<keyword evidence="1" id="KW-0812">Transmembrane</keyword>
<dbReference type="OrthoDB" id="398992at2"/>
<evidence type="ECO:0000313" key="2">
    <source>
        <dbReference type="EMBL" id="OAB49057.1"/>
    </source>
</evidence>
<keyword evidence="1" id="KW-0472">Membrane</keyword>
<sequence>MLRKKIKFINKKYLTFPNKDFENNKVKNKGIIFKYVNIAIYLALFLLSGLTVYFGYIPLWNTQITYLPIIVVFATVHLGFAGAMTAGLGFGFSSFLAAMMLGVIKYQYPDISILPRVLLGLIVYAIYRLLRMDEKNKLWKFASLSILASILNIALVLSMQYLHNLYSPLRGILPIKEWILLHIPTLVIEPTVGLILGILLFWFAKMTRKKYLQRLNMSY</sequence>
<feature type="transmembrane region" description="Helical" evidence="1">
    <location>
        <begin position="142"/>
        <end position="163"/>
    </location>
</feature>
<gene>
    <name evidence="2" type="ORF">MGALLINA_00920</name>
</gene>
<feature type="transmembrane region" description="Helical" evidence="1">
    <location>
        <begin position="35"/>
        <end position="57"/>
    </location>
</feature>
<organism evidence="2 3">
    <name type="scientific">Mycoplasmopsis gallinarum</name>
    <dbReference type="NCBI Taxonomy" id="29557"/>
    <lineage>
        <taxon>Bacteria</taxon>
        <taxon>Bacillati</taxon>
        <taxon>Mycoplasmatota</taxon>
        <taxon>Mycoplasmoidales</taxon>
        <taxon>Metamycoplasmataceae</taxon>
        <taxon>Mycoplasmopsis</taxon>
    </lineage>
</organism>
<dbReference type="RefSeq" id="WP_063625881.1">
    <property type="nucleotide sequence ID" value="NZ_LVLH01000020.1"/>
</dbReference>
<dbReference type="Gene3D" id="1.10.1760.20">
    <property type="match status" value="1"/>
</dbReference>
<proteinExistence type="predicted"/>
<dbReference type="PATRIC" id="fig|29557.3.peg.83"/>
<feature type="transmembrane region" description="Helical" evidence="1">
    <location>
        <begin position="113"/>
        <end position="130"/>
    </location>
</feature>
<dbReference type="Proteomes" id="UP000076983">
    <property type="component" value="Unassembled WGS sequence"/>
</dbReference>
<feature type="transmembrane region" description="Helical" evidence="1">
    <location>
        <begin position="88"/>
        <end position="107"/>
    </location>
</feature>
<name>A0A168RK31_9BACT</name>
<keyword evidence="3" id="KW-1185">Reference proteome</keyword>
<evidence type="ECO:0000256" key="1">
    <source>
        <dbReference type="SAM" id="Phobius"/>
    </source>
</evidence>
<dbReference type="AlphaFoldDB" id="A0A168RK31"/>
<feature type="transmembrane region" description="Helical" evidence="1">
    <location>
        <begin position="183"/>
        <end position="204"/>
    </location>
</feature>
<feature type="transmembrane region" description="Helical" evidence="1">
    <location>
        <begin position="63"/>
        <end position="81"/>
    </location>
</feature>